<evidence type="ECO:0000313" key="7">
    <source>
        <dbReference type="EMBL" id="AKN21701.1"/>
    </source>
</evidence>
<dbReference type="GO" id="GO:0042910">
    <property type="term" value="F:xenobiotic transmembrane transporter activity"/>
    <property type="evidence" value="ECO:0007669"/>
    <property type="project" value="InterPro"/>
</dbReference>
<comment type="similarity">
    <text evidence="2 6">Belongs to the multi antimicrobial extrusion (MATE) (TC 2.A.66.1) family.</text>
</comment>
<dbReference type="PANTHER" id="PTHR11206">
    <property type="entry name" value="MULTIDRUG RESISTANCE PROTEIN"/>
    <property type="match status" value="1"/>
</dbReference>
<dbReference type="InterPro" id="IPR045069">
    <property type="entry name" value="MATE_euk"/>
</dbReference>
<evidence type="ECO:0000256" key="2">
    <source>
        <dbReference type="ARBA" id="ARBA00010199"/>
    </source>
</evidence>
<sequence>MTKLRASCLLHFRSFSLCMTEKFLPELKCLLKLAWPIILMNLFRFLNPTISVIMCGHLTKKEFDAASLANALINVFGVSVDLGFSTACDTLFARIYGSRNRHKLGLMLQKAILVMTILYFILGCFHLNIEPVLILLQQDVEISRLAAKYVVIYLPGLFFDFQFLAIARYLQNQNVVYPMMVSSFIGCIFNVVFQYIAIYQLKFGIEASALIQGLSCCVMFSLQLVHLIKSKIYKPTWQGIEFLNALEGWGIFFKLGIPGIIMLGVEEWMFEIGNFISGALSDVQLGAQSIAFQIEMICYTLHSGLSIAVAIRAGQFLGANKPKEASLTGKAIILIELSLSTFTATIILAFRNYLPFVFTNDEEIINLAQKILLILVPIQFLDAGCSTASGIFRACGKQVKGAIIMICGCYLLGIPVGIILIYVVGTDIQGFWIGLVIALVAEVSIFFIVIFRIDWNNEALKAQSTCKDTNIVSPIDKDKSYEKYPDTLEDSKLLKSESDSEEEEHESVLKTVRKNSKITGRRSIGGISEVLIDSCRDYPNLRMNYKTMHKTIVKRITLTTITLILFCSSIFVKIYLPEKYYIPCISNQTNLPLHKHYP</sequence>
<dbReference type="EMBL" id="KT163751">
    <property type="protein sequence ID" value="AKN21701.1"/>
    <property type="molecule type" value="mRNA"/>
</dbReference>
<evidence type="ECO:0000256" key="3">
    <source>
        <dbReference type="ARBA" id="ARBA00022692"/>
    </source>
</evidence>
<feature type="transmembrane region" description="Helical" evidence="6">
    <location>
        <begin position="111"/>
        <end position="129"/>
    </location>
</feature>
<dbReference type="GO" id="GO:0015297">
    <property type="term" value="F:antiporter activity"/>
    <property type="evidence" value="ECO:0007669"/>
    <property type="project" value="InterPro"/>
</dbReference>
<accession>A0A0H3YJI2</accession>
<reference evidence="7" key="1">
    <citation type="journal article" date="2015" name="Elife">
        <title>Stem cells and fluid flow drive cyst formation in an invertebrate excretory organ.</title>
        <authorList>
            <person name="Thi-Kim Vu H."/>
            <person name="Rink J.C."/>
            <person name="McKinney S.A."/>
            <person name="McClain M."/>
            <person name="Lakshmanaperumal N."/>
            <person name="Alexander R."/>
            <person name="Sanchez Alvarado A."/>
        </authorList>
    </citation>
    <scope>NUCLEOTIDE SEQUENCE</scope>
</reference>
<gene>
    <name evidence="7" type="primary">slc47a-4</name>
</gene>
<feature type="transmembrane region" description="Helical" evidence="6">
    <location>
        <begin position="403"/>
        <end position="425"/>
    </location>
</feature>
<feature type="transmembrane region" description="Helical" evidence="6">
    <location>
        <begin position="209"/>
        <end position="228"/>
    </location>
</feature>
<keyword evidence="4 6" id="KW-1133">Transmembrane helix</keyword>
<proteinExistence type="evidence at transcript level"/>
<name>A0A0H3YJI2_SCHMD</name>
<dbReference type="InterPro" id="IPR002528">
    <property type="entry name" value="MATE_fam"/>
</dbReference>
<keyword evidence="5 6" id="KW-0472">Membrane</keyword>
<feature type="transmembrane region" description="Helical" evidence="6">
    <location>
        <begin position="431"/>
        <end position="451"/>
    </location>
</feature>
<feature type="transmembrane region" description="Helical" evidence="6">
    <location>
        <begin position="556"/>
        <end position="576"/>
    </location>
</feature>
<feature type="transmembrane region" description="Helical" evidence="6">
    <location>
        <begin position="249"/>
        <end position="270"/>
    </location>
</feature>
<keyword evidence="3 6" id="KW-0812">Transmembrane</keyword>
<dbReference type="GO" id="GO:1990961">
    <property type="term" value="P:xenobiotic detoxification by transmembrane export across the plasma membrane"/>
    <property type="evidence" value="ECO:0007669"/>
    <property type="project" value="InterPro"/>
</dbReference>
<dbReference type="NCBIfam" id="TIGR00797">
    <property type="entry name" value="matE"/>
    <property type="match status" value="1"/>
</dbReference>
<evidence type="ECO:0000256" key="1">
    <source>
        <dbReference type="ARBA" id="ARBA00004141"/>
    </source>
</evidence>
<feature type="transmembrane region" description="Helical" evidence="6">
    <location>
        <begin position="149"/>
        <end position="170"/>
    </location>
</feature>
<organism evidence="7">
    <name type="scientific">Schmidtea mediterranea</name>
    <name type="common">Freshwater planarian flatworm</name>
    <dbReference type="NCBI Taxonomy" id="79327"/>
    <lineage>
        <taxon>Eukaryota</taxon>
        <taxon>Metazoa</taxon>
        <taxon>Spiralia</taxon>
        <taxon>Lophotrochozoa</taxon>
        <taxon>Platyhelminthes</taxon>
        <taxon>Rhabditophora</taxon>
        <taxon>Seriata</taxon>
        <taxon>Tricladida</taxon>
        <taxon>Continenticola</taxon>
        <taxon>Geoplanoidea</taxon>
        <taxon>Dugesiidae</taxon>
        <taxon>Schmidtea</taxon>
    </lineage>
</organism>
<dbReference type="CDD" id="cd13132">
    <property type="entry name" value="MATE_eukaryotic"/>
    <property type="match status" value="1"/>
</dbReference>
<dbReference type="OrthoDB" id="2126698at2759"/>
<evidence type="ECO:0000256" key="5">
    <source>
        <dbReference type="ARBA" id="ARBA00023136"/>
    </source>
</evidence>
<dbReference type="AlphaFoldDB" id="A0A0H3YJI2"/>
<dbReference type="GO" id="GO:0016020">
    <property type="term" value="C:membrane"/>
    <property type="evidence" value="ECO:0007669"/>
    <property type="project" value="UniProtKB-SubCell"/>
</dbReference>
<feature type="transmembrane region" description="Helical" evidence="6">
    <location>
        <begin position="177"/>
        <end position="197"/>
    </location>
</feature>
<evidence type="ECO:0000256" key="6">
    <source>
        <dbReference type="RuleBase" id="RU004914"/>
    </source>
</evidence>
<feature type="non-terminal residue" evidence="7">
    <location>
        <position position="598"/>
    </location>
</feature>
<comment type="subcellular location">
    <subcellularLocation>
        <location evidence="1">Membrane</location>
        <topology evidence="1">Multi-pass membrane protein</topology>
    </subcellularLocation>
</comment>
<dbReference type="Pfam" id="PF01554">
    <property type="entry name" value="MatE"/>
    <property type="match status" value="2"/>
</dbReference>
<protein>
    <recommendedName>
        <fullName evidence="6">Multidrug and toxin extrusion protein</fullName>
    </recommendedName>
</protein>
<feature type="transmembrane region" description="Helical" evidence="6">
    <location>
        <begin position="290"/>
        <end position="311"/>
    </location>
</feature>
<feature type="transmembrane region" description="Helical" evidence="6">
    <location>
        <begin position="331"/>
        <end position="351"/>
    </location>
</feature>
<evidence type="ECO:0000256" key="4">
    <source>
        <dbReference type="ARBA" id="ARBA00022989"/>
    </source>
</evidence>